<feature type="region of interest" description="Disordered" evidence="1">
    <location>
        <begin position="1"/>
        <end position="57"/>
    </location>
</feature>
<gene>
    <name evidence="2" type="ORF">POREN0001_0804</name>
</gene>
<feature type="compositionally biased region" description="Basic and acidic residues" evidence="1">
    <location>
        <begin position="35"/>
        <end position="57"/>
    </location>
</feature>
<reference evidence="2 3" key="1">
    <citation type="submission" date="2009-04" db="EMBL/GenBank/DDBJ databases">
        <authorList>
            <person name="Sebastian Y."/>
            <person name="Madupu R."/>
            <person name="Durkin A.S."/>
            <person name="Torralba M."/>
            <person name="Methe B."/>
            <person name="Sutton G.G."/>
            <person name="Strausberg R.L."/>
            <person name="Nelson K.E."/>
        </authorList>
    </citation>
    <scope>NUCLEOTIDE SEQUENCE [LARGE SCALE GENOMIC DNA]</scope>
    <source>
        <strain evidence="3">ATCC 35406 / BCRC 14492 / JCM 8526 / NCTC 13058 / HG 370</strain>
    </source>
</reference>
<name>C3J9Q3_POREA</name>
<evidence type="ECO:0000313" key="3">
    <source>
        <dbReference type="Proteomes" id="UP000004295"/>
    </source>
</evidence>
<dbReference type="STRING" id="553175.POREN0001_0804"/>
<evidence type="ECO:0000256" key="1">
    <source>
        <dbReference type="SAM" id="MobiDB-lite"/>
    </source>
</evidence>
<dbReference type="Proteomes" id="UP000004295">
    <property type="component" value="Unassembled WGS sequence"/>
</dbReference>
<organism evidence="2 3">
    <name type="scientific">Porphyromonas endodontalis (strain ATCC 35406 / DSM 24491 / JCM 8526 / CCUG 16442 / BCRC 14492 / NCTC 13058 / HG 370)</name>
    <name type="common">Bacteroides endodontalis</name>
    <dbReference type="NCBI Taxonomy" id="553175"/>
    <lineage>
        <taxon>Bacteria</taxon>
        <taxon>Pseudomonadati</taxon>
        <taxon>Bacteroidota</taxon>
        <taxon>Bacteroidia</taxon>
        <taxon>Bacteroidales</taxon>
        <taxon>Porphyromonadaceae</taxon>
        <taxon>Porphyromonas</taxon>
    </lineage>
</organism>
<accession>C3J9Q3</accession>
<dbReference type="AlphaFoldDB" id="C3J9Q3"/>
<comment type="caution">
    <text evidence="2">The sequence shown here is derived from an EMBL/GenBank/DDBJ whole genome shotgun (WGS) entry which is preliminary data.</text>
</comment>
<evidence type="ECO:0000313" key="2">
    <source>
        <dbReference type="EMBL" id="EEN83154.1"/>
    </source>
</evidence>
<proteinExistence type="predicted"/>
<protein>
    <submittedName>
        <fullName evidence="2">Uncharacterized protein</fullName>
    </submittedName>
</protein>
<keyword evidence="3" id="KW-1185">Reference proteome</keyword>
<feature type="compositionally biased region" description="Basic and acidic residues" evidence="1">
    <location>
        <begin position="13"/>
        <end position="26"/>
    </location>
</feature>
<dbReference type="EMBL" id="ACNN01000014">
    <property type="protein sequence ID" value="EEN83154.1"/>
    <property type="molecule type" value="Genomic_DNA"/>
</dbReference>
<sequence length="57" mass="7000">MRQARQRPGKAQQIDKKQVYPARENHLFLPFLGNKSKEPHHQECDYRKRGEPYHYRH</sequence>